<keyword evidence="11" id="KW-0460">Magnesium</keyword>
<dbReference type="GO" id="GO:0050242">
    <property type="term" value="F:pyruvate, phosphate dikinase activity"/>
    <property type="evidence" value="ECO:0007669"/>
    <property type="project" value="UniProtKB-EC"/>
</dbReference>
<dbReference type="EC" id="2.7.9.1" evidence="4"/>
<proteinExistence type="inferred from homology"/>
<evidence type="ECO:0000256" key="12">
    <source>
        <dbReference type="ARBA" id="ARBA00032883"/>
    </source>
</evidence>
<comment type="function">
    <text evidence="2">Catalyzes the reversible phosphorylation of pyruvate and phosphate.</text>
</comment>
<evidence type="ECO:0000256" key="4">
    <source>
        <dbReference type="ARBA" id="ARBA00011994"/>
    </source>
</evidence>
<dbReference type="InterPro" id="IPR013815">
    <property type="entry name" value="ATP_grasp_subdomain_1"/>
</dbReference>
<comment type="cofactor">
    <cofactor evidence="1">
        <name>Mg(2+)</name>
        <dbReference type="ChEBI" id="CHEBI:18420"/>
    </cofactor>
</comment>
<evidence type="ECO:0000256" key="9">
    <source>
        <dbReference type="ARBA" id="ARBA00022777"/>
    </source>
</evidence>
<feature type="domain" description="Pyruvate phosphate dikinase AMP/ATP-binding" evidence="15">
    <location>
        <begin position="104"/>
        <end position="141"/>
    </location>
</feature>
<name>A0ABS0PT23_9BRAD</name>
<dbReference type="InterPro" id="IPR002192">
    <property type="entry name" value="PPDK_AMP/ATP-bd"/>
</dbReference>
<dbReference type="InterPro" id="IPR010121">
    <property type="entry name" value="Pyruvate_phosphate_dikinase"/>
</dbReference>
<keyword evidence="17" id="KW-0670">Pyruvate</keyword>
<dbReference type="InterPro" id="IPR018274">
    <property type="entry name" value="PEP_util_AS"/>
</dbReference>
<evidence type="ECO:0000256" key="6">
    <source>
        <dbReference type="ARBA" id="ARBA00022679"/>
    </source>
</evidence>
<dbReference type="Pfam" id="PF00391">
    <property type="entry name" value="PEP-utilizers"/>
    <property type="match status" value="1"/>
</dbReference>
<dbReference type="InterPro" id="IPR036637">
    <property type="entry name" value="Phosphohistidine_dom_sf"/>
</dbReference>
<evidence type="ECO:0000313" key="18">
    <source>
        <dbReference type="Proteomes" id="UP000807370"/>
    </source>
</evidence>
<keyword evidence="9" id="KW-0418">Kinase</keyword>
<dbReference type="InterPro" id="IPR008279">
    <property type="entry name" value="PEP-util_enz_mobile_dom"/>
</dbReference>
<evidence type="ECO:0000256" key="5">
    <source>
        <dbReference type="ARBA" id="ARBA00020138"/>
    </source>
</evidence>
<dbReference type="Gene3D" id="3.30.1490.20">
    <property type="entry name" value="ATP-grasp fold, A domain"/>
    <property type="match status" value="1"/>
</dbReference>
<organism evidence="17 18">
    <name type="scientific">Bradyrhizobium agreste</name>
    <dbReference type="NCBI Taxonomy" id="2751811"/>
    <lineage>
        <taxon>Bacteria</taxon>
        <taxon>Pseudomonadati</taxon>
        <taxon>Pseudomonadota</taxon>
        <taxon>Alphaproteobacteria</taxon>
        <taxon>Hyphomicrobiales</taxon>
        <taxon>Nitrobacteraceae</taxon>
        <taxon>Bradyrhizobium</taxon>
    </lineage>
</organism>
<evidence type="ECO:0000256" key="10">
    <source>
        <dbReference type="ARBA" id="ARBA00022840"/>
    </source>
</evidence>
<dbReference type="InterPro" id="IPR023151">
    <property type="entry name" value="PEP_util_CS"/>
</dbReference>
<evidence type="ECO:0000256" key="3">
    <source>
        <dbReference type="ARBA" id="ARBA00007837"/>
    </source>
</evidence>
<feature type="domain" description="Pyruvate phosphate dikinase AMP/ATP-binding" evidence="15">
    <location>
        <begin position="143"/>
        <end position="448"/>
    </location>
</feature>
<dbReference type="SUPFAM" id="SSF52009">
    <property type="entry name" value="Phosphohistidine domain"/>
    <property type="match status" value="1"/>
</dbReference>
<feature type="compositionally biased region" description="Basic residues" evidence="13">
    <location>
        <begin position="1"/>
        <end position="12"/>
    </location>
</feature>
<dbReference type="Gene3D" id="3.20.20.60">
    <property type="entry name" value="Phosphoenolpyruvate-binding domains"/>
    <property type="match status" value="1"/>
</dbReference>
<keyword evidence="6 17" id="KW-0808">Transferase</keyword>
<keyword evidence="8" id="KW-0547">Nucleotide-binding</keyword>
<evidence type="ECO:0000259" key="15">
    <source>
        <dbReference type="Pfam" id="PF01326"/>
    </source>
</evidence>
<accession>A0ABS0PT23</accession>
<dbReference type="PANTHER" id="PTHR22931:SF9">
    <property type="entry name" value="PYRUVATE, PHOSPHATE DIKINASE 1, CHLOROPLASTIC"/>
    <property type="match status" value="1"/>
</dbReference>
<gene>
    <name evidence="17" type="ORF">HZZ13_21445</name>
</gene>
<keyword evidence="7" id="KW-0479">Metal-binding</keyword>
<dbReference type="SUPFAM" id="SSF56059">
    <property type="entry name" value="Glutathione synthetase ATP-binding domain-like"/>
    <property type="match status" value="1"/>
</dbReference>
<dbReference type="PANTHER" id="PTHR22931">
    <property type="entry name" value="PHOSPHOENOLPYRUVATE DIKINASE-RELATED"/>
    <property type="match status" value="1"/>
</dbReference>
<dbReference type="Gene3D" id="1.10.189.10">
    <property type="entry name" value="Pyruvate Phosphate Dikinase, domain 2"/>
    <property type="match status" value="1"/>
</dbReference>
<dbReference type="Proteomes" id="UP000807370">
    <property type="component" value="Unassembled WGS sequence"/>
</dbReference>
<keyword evidence="10" id="KW-0067">ATP-binding</keyword>
<feature type="region of interest" description="Disordered" evidence="13">
    <location>
        <begin position="1"/>
        <end position="77"/>
    </location>
</feature>
<evidence type="ECO:0000259" key="16">
    <source>
        <dbReference type="Pfam" id="PF02896"/>
    </source>
</evidence>
<dbReference type="RefSeq" id="WP_197961526.1">
    <property type="nucleotide sequence ID" value="NZ_JACCHP010000014.1"/>
</dbReference>
<evidence type="ECO:0000256" key="2">
    <source>
        <dbReference type="ARBA" id="ARBA00003144"/>
    </source>
</evidence>
<evidence type="ECO:0000259" key="14">
    <source>
        <dbReference type="Pfam" id="PF00391"/>
    </source>
</evidence>
<feature type="domain" description="PEP-utilising enzyme mobile" evidence="14">
    <location>
        <begin position="519"/>
        <end position="599"/>
    </location>
</feature>
<evidence type="ECO:0000256" key="8">
    <source>
        <dbReference type="ARBA" id="ARBA00022741"/>
    </source>
</evidence>
<dbReference type="Pfam" id="PF01326">
    <property type="entry name" value="PPDK_N"/>
    <property type="match status" value="2"/>
</dbReference>
<dbReference type="SUPFAM" id="SSF51621">
    <property type="entry name" value="Phosphoenolpyruvate/pyruvate domain"/>
    <property type="match status" value="1"/>
</dbReference>
<dbReference type="PROSITE" id="PS00742">
    <property type="entry name" value="PEP_ENZYMES_2"/>
    <property type="match status" value="1"/>
</dbReference>
<reference evidence="17 18" key="1">
    <citation type="submission" date="2020-07" db="EMBL/GenBank/DDBJ databases">
        <title>Bradyrhizobium diversity isolated from nodules of indigenous legumes of Western Australia.</title>
        <authorList>
            <person name="Klepa M.S."/>
        </authorList>
    </citation>
    <scope>NUCLEOTIDE SEQUENCE [LARGE SCALE GENOMIC DNA]</scope>
    <source>
        <strain evidence="17 18">CNPSo 4010</strain>
    </source>
</reference>
<comment type="similarity">
    <text evidence="3">Belongs to the PEP-utilizing enzyme family.</text>
</comment>
<comment type="caution">
    <text evidence="17">The sequence shown here is derived from an EMBL/GenBank/DDBJ whole genome shotgun (WGS) entry which is preliminary data.</text>
</comment>
<dbReference type="NCBIfam" id="TIGR01828">
    <property type="entry name" value="pyru_phos_dikin"/>
    <property type="match status" value="1"/>
</dbReference>
<dbReference type="Pfam" id="PF02896">
    <property type="entry name" value="PEP-utilizers_C"/>
    <property type="match status" value="1"/>
</dbReference>
<feature type="compositionally biased region" description="Low complexity" evidence="13">
    <location>
        <begin position="13"/>
        <end position="77"/>
    </location>
</feature>
<dbReference type="PROSITE" id="PS00370">
    <property type="entry name" value="PEP_ENZYMES_PHOS_SITE"/>
    <property type="match status" value="1"/>
</dbReference>
<evidence type="ECO:0000313" key="17">
    <source>
        <dbReference type="EMBL" id="MBH5400341.1"/>
    </source>
</evidence>
<dbReference type="Gene3D" id="1.20.80.30">
    <property type="match status" value="1"/>
</dbReference>
<dbReference type="Gene3D" id="3.50.30.10">
    <property type="entry name" value="Phosphohistidine domain"/>
    <property type="match status" value="1"/>
</dbReference>
<dbReference type="Gene3D" id="3.30.470.20">
    <property type="entry name" value="ATP-grasp fold, B domain"/>
    <property type="match status" value="1"/>
</dbReference>
<dbReference type="InterPro" id="IPR015813">
    <property type="entry name" value="Pyrv/PenolPyrv_kinase-like_dom"/>
</dbReference>
<sequence>MAKAASKPKKIPAKIPAKSKPSAAAKAAPPARKALAKSAPKPVAKPTAKPAAKAVTKAAPPKVAAKPAPKKAAPAKTAPAAAKAGKWVYTFGDGKAEGRTEMRDLLGGKGANLAEMANLGLPVPPGFTIPTSVCTYFYEHDKTYPKELKPQVEKALDYVGKLTGKVFGDTRNPLLVSVRSGARASMPGMMDTVLNLGLNDQTVEALAQLSGDRRFAYDSYRRFITMYSDVVLDFEHHHFEEILDTFKDSQGYTLDTDLSAEDWVELVGKYKDAVARETGKEFPQDPHDQLWGAIGAVFSSWMNTRAVTYRKLHDIPESWGTAVNVQAMVFGNMGETSATGVAFTRNPSTGESKLYGEFLINAQGEDVVAGIRTPQDITEEARKESGSDKASMESAMPEAFKELTRIYTLLEKHYRDMQDMEFTVEQGKLWMLQTRSGKRTAKAALRIAVELANEGLISKKEAVTRIDPASLDQLLHPTIDPNAKRDVIATGLPASPGAASGEIVFSSDEAAKLQGDGRKVILVRIETSPEDIHGMHAAEGILTTRGGMTSHAAVVARGMGKPCVSGCGTIRVDYGRGTMSIGSRTFKTGDVITIDGSLGQVLAGRMPMIEPELSGEFGTLMNWADQVRKIGVRVNGDTPDDARTAIKFGAEGIGLCRTEHMFFEETRIRTVREMILSEDEQSRRAALAKLLPMQRADFVELFEIMKGLPVTIRLLDPPLHEFLPHTHAEVEEVARAMNTDPRRLADRARELSEFNPMLGFRGCRIAIAYPEIAEMQARAIFEAAVEAQKRTGKAVGLEVMVPLIATKAELDLVKARIDATAQAVMRETNTKLAYQVGTMIELPRACLLAGEIAQSAEFFSFGTNDLTQTTYGISRDDAASFLGPYVAKGILSVDPFISLDQEGVGELVKIGVARGRKTRTSLKVGICGEHGGDPASVAFCHHIGLDYVSCSPYRVPIARLAAAQAALGKAIASQA</sequence>
<evidence type="ECO:0000256" key="7">
    <source>
        <dbReference type="ARBA" id="ARBA00022723"/>
    </source>
</evidence>
<dbReference type="InterPro" id="IPR040442">
    <property type="entry name" value="Pyrv_kinase-like_dom_sf"/>
</dbReference>
<evidence type="ECO:0000256" key="1">
    <source>
        <dbReference type="ARBA" id="ARBA00001946"/>
    </source>
</evidence>
<evidence type="ECO:0000256" key="11">
    <source>
        <dbReference type="ARBA" id="ARBA00022842"/>
    </source>
</evidence>
<evidence type="ECO:0000256" key="13">
    <source>
        <dbReference type="SAM" id="MobiDB-lite"/>
    </source>
</evidence>
<protein>
    <recommendedName>
        <fullName evidence="5">Pyruvate, phosphate dikinase</fullName>
        <ecNumber evidence="4">2.7.9.1</ecNumber>
    </recommendedName>
    <alternativeName>
        <fullName evidence="12">Pyruvate, orthophosphate dikinase</fullName>
    </alternativeName>
</protein>
<feature type="domain" description="PEP-utilising enzyme C-terminal" evidence="16">
    <location>
        <begin position="614"/>
        <end position="965"/>
    </location>
</feature>
<dbReference type="EMBL" id="JACCHP010000014">
    <property type="protein sequence ID" value="MBH5400341.1"/>
    <property type="molecule type" value="Genomic_DNA"/>
</dbReference>
<dbReference type="InterPro" id="IPR000121">
    <property type="entry name" value="PEP_util_C"/>
</dbReference>
<dbReference type="NCBIfam" id="NF004531">
    <property type="entry name" value="PRK05878.1"/>
    <property type="match status" value="1"/>
</dbReference>
<dbReference type="PIRSF" id="PIRSF000853">
    <property type="entry name" value="PPDK"/>
    <property type="match status" value="1"/>
</dbReference>
<keyword evidence="18" id="KW-1185">Reference proteome</keyword>